<keyword evidence="4" id="KW-1185">Reference proteome</keyword>
<comment type="caution">
    <text evidence="3">The sequence shown here is derived from an EMBL/GenBank/DDBJ whole genome shotgun (WGS) entry which is preliminary data.</text>
</comment>
<dbReference type="EMBL" id="UAPQ01000012">
    <property type="protein sequence ID" value="SPT55035.1"/>
    <property type="molecule type" value="Genomic_DNA"/>
</dbReference>
<sequence length="223" mass="24685">MDKEQLASLVYMRPELPEDAEVPALAPEASLEEPDAEPDTPDPDDTAEADEDLEDPDEPKEDNEGFEWSARDKRWFAVAIIYAFICLPGMMFLGVQCAKALQRGWGEYQIEDYFDDSAIIEDASLTSGGDFLHGYYLQIEARLAPGVSDQDVCELLVGADKRFGKAKLRSIGKNELRVRLTGDIPSHKGELFTYVPFTGSWDGFTRKDGGGVCTRELHSVLGG</sequence>
<organism evidence="3 4">
    <name type="scientific">Actinomyces bovis</name>
    <dbReference type="NCBI Taxonomy" id="1658"/>
    <lineage>
        <taxon>Bacteria</taxon>
        <taxon>Bacillati</taxon>
        <taxon>Actinomycetota</taxon>
        <taxon>Actinomycetes</taxon>
        <taxon>Actinomycetales</taxon>
        <taxon>Actinomycetaceae</taxon>
        <taxon>Actinomyces</taxon>
    </lineage>
</organism>
<name>A0ABY1VRN4_9ACTO</name>
<dbReference type="RefSeq" id="WP_111837386.1">
    <property type="nucleotide sequence ID" value="NZ_UAPQ01000012.1"/>
</dbReference>
<reference evidence="3 4" key="1">
    <citation type="submission" date="2018-06" db="EMBL/GenBank/DDBJ databases">
        <authorList>
            <consortium name="Pathogen Informatics"/>
            <person name="Doyle S."/>
        </authorList>
    </citation>
    <scope>NUCLEOTIDE SEQUENCE [LARGE SCALE GENOMIC DNA]</scope>
    <source>
        <strain evidence="3 4">NCTC11535</strain>
    </source>
</reference>
<feature type="compositionally biased region" description="Acidic residues" evidence="1">
    <location>
        <begin position="30"/>
        <end position="65"/>
    </location>
</feature>
<evidence type="ECO:0000313" key="3">
    <source>
        <dbReference type="EMBL" id="SPT55035.1"/>
    </source>
</evidence>
<gene>
    <name evidence="3" type="ORF">NCTC11535_02205</name>
</gene>
<feature type="transmembrane region" description="Helical" evidence="2">
    <location>
        <begin position="75"/>
        <end position="95"/>
    </location>
</feature>
<keyword evidence="2" id="KW-0472">Membrane</keyword>
<accession>A0ABY1VRN4</accession>
<keyword evidence="2" id="KW-1133">Transmembrane helix</keyword>
<evidence type="ECO:0000256" key="2">
    <source>
        <dbReference type="SAM" id="Phobius"/>
    </source>
</evidence>
<evidence type="ECO:0000256" key="1">
    <source>
        <dbReference type="SAM" id="MobiDB-lite"/>
    </source>
</evidence>
<dbReference type="Proteomes" id="UP000250006">
    <property type="component" value="Unassembled WGS sequence"/>
</dbReference>
<evidence type="ECO:0000313" key="4">
    <source>
        <dbReference type="Proteomes" id="UP000250006"/>
    </source>
</evidence>
<feature type="region of interest" description="Disordered" evidence="1">
    <location>
        <begin position="1"/>
        <end position="66"/>
    </location>
</feature>
<protein>
    <submittedName>
        <fullName evidence="3">Uncharacterized protein</fullName>
    </submittedName>
</protein>
<keyword evidence="2" id="KW-0812">Transmembrane</keyword>
<proteinExistence type="predicted"/>